<proteinExistence type="predicted"/>
<keyword evidence="2" id="KW-1185">Reference proteome</keyword>
<evidence type="ECO:0000313" key="1">
    <source>
        <dbReference type="EMBL" id="KAI4331210.1"/>
    </source>
</evidence>
<sequence>MALARLAPRKMLLQPRLLGSGRTLWWQNGVGATRFMAAGGEKVRTETSDGKEVAVEEGNKKFSLFPQKGDRKWNPWKWKRGDNYDYTPELYVFSPSGLENAIIQATENINRLFQRMSLLPPQLGYHVKEKDDHYKLRFDVPGMTKDDLKIVVHDRILRIEVEQKEDEGEESEDKYWSVGRYGYYNTSLILPEDAKADEIQAELKDGVLTIVVPRNEEMPKRNMKEIKINTE</sequence>
<dbReference type="EMBL" id="CM042887">
    <property type="protein sequence ID" value="KAI4331210.1"/>
    <property type="molecule type" value="Genomic_DNA"/>
</dbReference>
<gene>
    <name evidence="1" type="ORF">MLD38_029416</name>
</gene>
<comment type="caution">
    <text evidence="1">The sequence shown here is derived from an EMBL/GenBank/DDBJ whole genome shotgun (WGS) entry which is preliminary data.</text>
</comment>
<name>A0ACB9N3Q8_9MYRT</name>
<organism evidence="1 2">
    <name type="scientific">Melastoma candidum</name>
    <dbReference type="NCBI Taxonomy" id="119954"/>
    <lineage>
        <taxon>Eukaryota</taxon>
        <taxon>Viridiplantae</taxon>
        <taxon>Streptophyta</taxon>
        <taxon>Embryophyta</taxon>
        <taxon>Tracheophyta</taxon>
        <taxon>Spermatophyta</taxon>
        <taxon>Magnoliopsida</taxon>
        <taxon>eudicotyledons</taxon>
        <taxon>Gunneridae</taxon>
        <taxon>Pentapetalae</taxon>
        <taxon>rosids</taxon>
        <taxon>malvids</taxon>
        <taxon>Myrtales</taxon>
        <taxon>Melastomataceae</taxon>
        <taxon>Melastomatoideae</taxon>
        <taxon>Melastomateae</taxon>
        <taxon>Melastoma</taxon>
    </lineage>
</organism>
<accession>A0ACB9N3Q8</accession>
<evidence type="ECO:0000313" key="2">
    <source>
        <dbReference type="Proteomes" id="UP001057402"/>
    </source>
</evidence>
<protein>
    <submittedName>
        <fullName evidence="1">Uncharacterized protein</fullName>
    </submittedName>
</protein>
<reference evidence="2" key="1">
    <citation type="journal article" date="2023" name="Front. Plant Sci.">
        <title>Chromosomal-level genome assembly of Melastoma candidum provides insights into trichome evolution.</title>
        <authorList>
            <person name="Zhong Y."/>
            <person name="Wu W."/>
            <person name="Sun C."/>
            <person name="Zou P."/>
            <person name="Liu Y."/>
            <person name="Dai S."/>
            <person name="Zhou R."/>
        </authorList>
    </citation>
    <scope>NUCLEOTIDE SEQUENCE [LARGE SCALE GENOMIC DNA]</scope>
</reference>
<dbReference type="Proteomes" id="UP001057402">
    <property type="component" value="Chromosome 8"/>
</dbReference>